<dbReference type="InterPro" id="IPR036179">
    <property type="entry name" value="Ig-like_dom_sf"/>
</dbReference>
<evidence type="ECO:0000313" key="3">
    <source>
        <dbReference type="Ensembl" id="ENSLLEP00000023599.1"/>
    </source>
</evidence>
<feature type="domain" description="Ig-like" evidence="2">
    <location>
        <begin position="37"/>
        <end position="124"/>
    </location>
</feature>
<dbReference type="AlphaFoldDB" id="A0A8C5PJB2"/>
<reference evidence="3" key="1">
    <citation type="submission" date="2025-08" db="UniProtKB">
        <authorList>
            <consortium name="Ensembl"/>
        </authorList>
    </citation>
    <scope>IDENTIFICATION</scope>
</reference>
<evidence type="ECO:0000256" key="1">
    <source>
        <dbReference type="SAM" id="Phobius"/>
    </source>
</evidence>
<dbReference type="Gene3D" id="2.60.40.10">
    <property type="entry name" value="Immunoglobulins"/>
    <property type="match status" value="1"/>
</dbReference>
<keyword evidence="4" id="KW-1185">Reference proteome</keyword>
<reference evidence="3" key="2">
    <citation type="submission" date="2025-09" db="UniProtKB">
        <authorList>
            <consortium name="Ensembl"/>
        </authorList>
    </citation>
    <scope>IDENTIFICATION</scope>
</reference>
<evidence type="ECO:0000259" key="2">
    <source>
        <dbReference type="PROSITE" id="PS50835"/>
    </source>
</evidence>
<keyword evidence="1" id="KW-0812">Transmembrane</keyword>
<dbReference type="InterPro" id="IPR007110">
    <property type="entry name" value="Ig-like_dom"/>
</dbReference>
<dbReference type="PANTHER" id="PTHR15297:SF2">
    <property type="entry name" value="IMMUNOGLOBULIN SUPERFAMILY MEMBER 6"/>
    <property type="match status" value="1"/>
</dbReference>
<dbReference type="Proteomes" id="UP000694569">
    <property type="component" value="Unplaced"/>
</dbReference>
<sequence length="179" mass="19858">MGQSRFSDFLLQDKGVLFSFLYYTGILRACEVTVSQPAVHKAVVSQHSVTLPCQIKEPRCPGDFDTYWFRYLASGYEELDTAAHNSRFSSKKSAFNTTLKIKGLQIEDSGVYVCGIAFNDAAATGIGTTLVVREIVNSHRNRILIYLLAGILTCLLYVLYNCPVFTHYTLYSAAECVGA</sequence>
<name>A0A8C5PJB2_9ANUR</name>
<keyword evidence="1" id="KW-1133">Transmembrane helix</keyword>
<dbReference type="OrthoDB" id="9905432at2759"/>
<dbReference type="PANTHER" id="PTHR15297">
    <property type="entry name" value="IMMUNOGLOBULIN SUPERFAMILY MEMBER 6"/>
    <property type="match status" value="1"/>
</dbReference>
<proteinExistence type="predicted"/>
<feature type="transmembrane region" description="Helical" evidence="1">
    <location>
        <begin position="143"/>
        <end position="160"/>
    </location>
</feature>
<dbReference type="SMART" id="SM00409">
    <property type="entry name" value="IG"/>
    <property type="match status" value="1"/>
</dbReference>
<dbReference type="InterPro" id="IPR013106">
    <property type="entry name" value="Ig_V-set"/>
</dbReference>
<accession>A0A8C5PJB2</accession>
<dbReference type="InterPro" id="IPR013783">
    <property type="entry name" value="Ig-like_fold"/>
</dbReference>
<dbReference type="PROSITE" id="PS50835">
    <property type="entry name" value="IG_LIKE"/>
    <property type="match status" value="1"/>
</dbReference>
<dbReference type="InterPro" id="IPR039089">
    <property type="entry name" value="IGSF6"/>
</dbReference>
<protein>
    <recommendedName>
        <fullName evidence="2">Ig-like domain-containing protein</fullName>
    </recommendedName>
</protein>
<dbReference type="Ensembl" id="ENSLLET00000024502.1">
    <property type="protein sequence ID" value="ENSLLEP00000023599.1"/>
    <property type="gene ID" value="ENSLLEG00000014964.1"/>
</dbReference>
<organism evidence="3 4">
    <name type="scientific">Leptobrachium leishanense</name>
    <name type="common">Leishan spiny toad</name>
    <dbReference type="NCBI Taxonomy" id="445787"/>
    <lineage>
        <taxon>Eukaryota</taxon>
        <taxon>Metazoa</taxon>
        <taxon>Chordata</taxon>
        <taxon>Craniata</taxon>
        <taxon>Vertebrata</taxon>
        <taxon>Euteleostomi</taxon>
        <taxon>Amphibia</taxon>
        <taxon>Batrachia</taxon>
        <taxon>Anura</taxon>
        <taxon>Pelobatoidea</taxon>
        <taxon>Megophryidae</taxon>
        <taxon>Leptobrachium</taxon>
    </lineage>
</organism>
<evidence type="ECO:0000313" key="4">
    <source>
        <dbReference type="Proteomes" id="UP000694569"/>
    </source>
</evidence>
<dbReference type="SUPFAM" id="SSF48726">
    <property type="entry name" value="Immunoglobulin"/>
    <property type="match status" value="1"/>
</dbReference>
<dbReference type="InterPro" id="IPR003599">
    <property type="entry name" value="Ig_sub"/>
</dbReference>
<keyword evidence="1" id="KW-0472">Membrane</keyword>
<dbReference type="Pfam" id="PF07686">
    <property type="entry name" value="V-set"/>
    <property type="match status" value="1"/>
</dbReference>